<dbReference type="RefSeq" id="WP_346044785.1">
    <property type="nucleotide sequence ID" value="NZ_BAAACP010000008.1"/>
</dbReference>
<proteinExistence type="predicted"/>
<keyword evidence="3" id="KW-1185">Reference proteome</keyword>
<dbReference type="Pfam" id="PF14808">
    <property type="entry name" value="TMEM164"/>
    <property type="match status" value="1"/>
</dbReference>
<feature type="transmembrane region" description="Helical" evidence="1">
    <location>
        <begin position="79"/>
        <end position="97"/>
    </location>
</feature>
<protein>
    <submittedName>
        <fullName evidence="2">TIGR02206 family membrane protein</fullName>
    </submittedName>
</protein>
<dbReference type="NCBIfam" id="TIGR02206">
    <property type="entry name" value="intg_mem_TP0381"/>
    <property type="match status" value="1"/>
</dbReference>
<gene>
    <name evidence="2" type="ORF">GCM10008917_16440</name>
</gene>
<feature type="transmembrane region" description="Helical" evidence="1">
    <location>
        <begin position="205"/>
        <end position="226"/>
    </location>
</feature>
<dbReference type="InterPro" id="IPR011737">
    <property type="entry name" value="CHP02206_TP0381"/>
</dbReference>
<dbReference type="Proteomes" id="UP001400965">
    <property type="component" value="Unassembled WGS sequence"/>
</dbReference>
<feature type="transmembrane region" description="Helical" evidence="1">
    <location>
        <begin position="109"/>
        <end position="128"/>
    </location>
</feature>
<evidence type="ECO:0000313" key="3">
    <source>
        <dbReference type="Proteomes" id="UP001400965"/>
    </source>
</evidence>
<evidence type="ECO:0000256" key="1">
    <source>
        <dbReference type="SAM" id="Phobius"/>
    </source>
</evidence>
<accession>A0ABP3XEQ5</accession>
<feature type="transmembrane region" description="Helical" evidence="1">
    <location>
        <begin position="165"/>
        <end position="185"/>
    </location>
</feature>
<dbReference type="EMBL" id="BAAACP010000008">
    <property type="protein sequence ID" value="GAA0864141.1"/>
    <property type="molecule type" value="Genomic_DNA"/>
</dbReference>
<feature type="transmembrane region" description="Helical" evidence="1">
    <location>
        <begin position="134"/>
        <end position="153"/>
    </location>
</feature>
<keyword evidence="1" id="KW-1133">Transmembrane helix</keyword>
<comment type="caution">
    <text evidence="2">The sequence shown here is derived from an EMBL/GenBank/DDBJ whole genome shotgun (WGS) entry which is preliminary data.</text>
</comment>
<feature type="transmembrane region" description="Helical" evidence="1">
    <location>
        <begin position="20"/>
        <end position="40"/>
    </location>
</feature>
<feature type="transmembrane region" description="Helical" evidence="1">
    <location>
        <begin position="47"/>
        <end position="67"/>
    </location>
</feature>
<evidence type="ECO:0000313" key="2">
    <source>
        <dbReference type="EMBL" id="GAA0864141.1"/>
    </source>
</evidence>
<keyword evidence="1" id="KW-0472">Membrane</keyword>
<organism evidence="2 3">
    <name type="scientific">Paraclostridium tenue</name>
    <dbReference type="NCBI Taxonomy" id="1737"/>
    <lineage>
        <taxon>Bacteria</taxon>
        <taxon>Bacillati</taxon>
        <taxon>Bacillota</taxon>
        <taxon>Clostridia</taxon>
        <taxon>Peptostreptococcales</taxon>
        <taxon>Peptostreptococcaceae</taxon>
        <taxon>Paraclostridium</taxon>
    </lineage>
</organism>
<name>A0ABP3XEQ5_9FIRM</name>
<keyword evidence="1" id="KW-0812">Transmembrane</keyword>
<reference evidence="3" key="1">
    <citation type="journal article" date="2019" name="Int. J. Syst. Evol. Microbiol.">
        <title>The Global Catalogue of Microorganisms (GCM) 10K type strain sequencing project: providing services to taxonomists for standard genome sequencing and annotation.</title>
        <authorList>
            <consortium name="The Broad Institute Genomics Platform"/>
            <consortium name="The Broad Institute Genome Sequencing Center for Infectious Disease"/>
            <person name="Wu L."/>
            <person name="Ma J."/>
        </authorList>
    </citation>
    <scope>NUCLEOTIDE SEQUENCE [LARGE SCALE GENOMIC DNA]</scope>
    <source>
        <strain evidence="3">JCM 6486</strain>
    </source>
</reference>
<sequence length="245" mass="28492">MDKLHYFFRKSIGQNHFATFGKLHLIILSIALVVSMFIIIKKKESRIFELCIGIVLLIQQVILYFWYFKENYHPLQEGLPLFHCRVAIITLLIGLILKKDFMAKMGSYWGIFGSISAMLFPALDPFSFPHITQFSYFIGHIFLLWGSIYLLFVKNIGMNKYELKKIVIITNIYHPLIFILNHIIGSNYAFMSSSPIGIGNNLNPYLYGLIVMMIFNIILILEYIIINKNQDKDLKECYDVEAINT</sequence>